<feature type="chain" id="PRO_5030614626" description="VWA domain-containing protein" evidence="2">
    <location>
        <begin position="25"/>
        <end position="522"/>
    </location>
</feature>
<keyword evidence="4" id="KW-1185">Reference proteome</keyword>
<proteinExistence type="predicted"/>
<evidence type="ECO:0000313" key="4">
    <source>
        <dbReference type="Proteomes" id="UP000450676"/>
    </source>
</evidence>
<protein>
    <recommendedName>
        <fullName evidence="5">VWA domain-containing protein</fullName>
    </recommendedName>
</protein>
<evidence type="ECO:0000313" key="3">
    <source>
        <dbReference type="EMBL" id="MYN09020.1"/>
    </source>
</evidence>
<dbReference type="EMBL" id="WWCU01000019">
    <property type="protein sequence ID" value="MYN09020.1"/>
    <property type="molecule type" value="Genomic_DNA"/>
</dbReference>
<keyword evidence="1" id="KW-0812">Transmembrane</keyword>
<evidence type="ECO:0008006" key="5">
    <source>
        <dbReference type="Google" id="ProtNLM"/>
    </source>
</evidence>
<keyword evidence="2" id="KW-0732">Signal</keyword>
<reference evidence="3 4" key="1">
    <citation type="submission" date="2019-12" db="EMBL/GenBank/DDBJ databases">
        <title>Novel species isolated from a subtropical stream in China.</title>
        <authorList>
            <person name="Lu H."/>
        </authorList>
    </citation>
    <scope>NUCLEOTIDE SEQUENCE [LARGE SCALE GENOMIC DNA]</scope>
    <source>
        <strain evidence="3 4">FT127W</strain>
    </source>
</reference>
<dbReference type="Proteomes" id="UP000450676">
    <property type="component" value="Unassembled WGS sequence"/>
</dbReference>
<keyword evidence="1" id="KW-1133">Transmembrane helix</keyword>
<accession>A0A7X4HF55</accession>
<evidence type="ECO:0000256" key="2">
    <source>
        <dbReference type="SAM" id="SignalP"/>
    </source>
</evidence>
<gene>
    <name evidence="3" type="ORF">GTP77_16975</name>
</gene>
<name>A0A7X4HF55_9BURK</name>
<feature type="signal peptide" evidence="2">
    <location>
        <begin position="1"/>
        <end position="24"/>
    </location>
</feature>
<feature type="transmembrane region" description="Helical" evidence="1">
    <location>
        <begin position="438"/>
        <end position="461"/>
    </location>
</feature>
<comment type="caution">
    <text evidence="3">The sequence shown here is derived from an EMBL/GenBank/DDBJ whole genome shotgun (WGS) entry which is preliminary data.</text>
</comment>
<organism evidence="3 4">
    <name type="scientific">Pseudoduganella aquatica</name>
    <dbReference type="NCBI Taxonomy" id="2660641"/>
    <lineage>
        <taxon>Bacteria</taxon>
        <taxon>Pseudomonadati</taxon>
        <taxon>Pseudomonadota</taxon>
        <taxon>Betaproteobacteria</taxon>
        <taxon>Burkholderiales</taxon>
        <taxon>Oxalobacteraceae</taxon>
        <taxon>Telluria group</taxon>
        <taxon>Pseudoduganella</taxon>
    </lineage>
</organism>
<evidence type="ECO:0000256" key="1">
    <source>
        <dbReference type="SAM" id="Phobius"/>
    </source>
</evidence>
<keyword evidence="1" id="KW-0472">Membrane</keyword>
<sequence length="522" mass="54060">MRALMRPSALALACALGAPVAALAAPVSHVFLVQNSGWMEPFYTDPASQYKALVTEVVLAAVQPGDALVLAAFNQSLPGAPSPKALLAAKVDDKPQRAAVAAALAPLAAARKPGSSALADTDLGEAVSTSITSALGGKPGLIWLFTNNKNSPNNDQATAQRNREFYELIHHGGSIKKALAFPLHMPVHGRYSANGMMIYVFAIQDEGKRELDALLRSGRLQKVITEPPARLKPLDQDTVRLLPVKVENVPGVAFSTQPNGTLRADIDAAAAASGAAPSAGDPAAAASTAAHAAGGPPAARIQWRLENTIYPYTITSARLAARSVLAGAEKPIALGADSVQGLAPGKSLPLASSMQLPVANLPGKWSLEAVQAAGSAAVLPGAIEVQLSEQKLELSQAFRDRMAALFPGDPLPDIFTPPSQVQGSRAVLPLEVRMQFGLAPLLALLGGVAALLLGAAALAVAAARPRKVQVTVEGELRTLHVKAGNSQPLFDKAGNKVAVLNTTLFGSTLTDLREGAQVRLGR</sequence>
<dbReference type="AlphaFoldDB" id="A0A7X4HF55"/>